<organism evidence="1 2">
    <name type="scientific">Segatella baroniae B14</name>
    <dbReference type="NCBI Taxonomy" id="752555"/>
    <lineage>
        <taxon>Bacteria</taxon>
        <taxon>Pseudomonadati</taxon>
        <taxon>Bacteroidota</taxon>
        <taxon>Bacteroidia</taxon>
        <taxon>Bacteroidales</taxon>
        <taxon>Prevotellaceae</taxon>
        <taxon>Segatella</taxon>
    </lineage>
</organism>
<evidence type="ECO:0000313" key="2">
    <source>
        <dbReference type="Proteomes" id="UP000004524"/>
    </source>
</evidence>
<gene>
    <name evidence="1" type="ORF">PBR_1086</name>
</gene>
<protein>
    <submittedName>
        <fullName evidence="1">Putative transposase</fullName>
    </submittedName>
</protein>
<dbReference type="Proteomes" id="UP000004524">
    <property type="component" value="Unassembled WGS sequence"/>
</dbReference>
<sequence>MYKNCRHRLKHRTRPVGGKRQTIPNRVSISERPVEADGKCFGDFEMDTIVGKGNHGAIVTLTERSTNLLLMRK</sequence>
<name>D8DZZ7_9BACT</name>
<evidence type="ECO:0000313" key="1">
    <source>
        <dbReference type="EMBL" id="EFI70928.1"/>
    </source>
</evidence>
<dbReference type="AlphaFoldDB" id="D8DZZ7"/>
<accession>D8DZZ7</accession>
<reference evidence="1 2" key="1">
    <citation type="journal article" date="2010" name="Microb. Ecol.">
        <title>Comparative genome analysis of Prevotella ruminicola and Prevotella bryantii: insights into their environmental niche.</title>
        <authorList>
            <consortium name="North American Consortium for Rumen Bacteria"/>
            <person name="Purushe J."/>
            <person name="Fouts D.E."/>
            <person name="Morrison M."/>
            <person name="White B.A."/>
            <person name="Mackie R.I."/>
            <person name="Coutinho P.M."/>
            <person name="Henrissat B."/>
            <person name="Nelson K.E."/>
        </authorList>
    </citation>
    <scope>NUCLEOTIDE SEQUENCE [LARGE SCALE GENOMIC DNA]</scope>
    <source>
        <strain evidence="1 2">B14</strain>
    </source>
</reference>
<proteinExistence type="predicted"/>
<dbReference type="EMBL" id="ADWO01000092">
    <property type="protein sequence ID" value="EFI70928.1"/>
    <property type="molecule type" value="Genomic_DNA"/>
</dbReference>
<comment type="caution">
    <text evidence="1">The sequence shown here is derived from an EMBL/GenBank/DDBJ whole genome shotgun (WGS) entry which is preliminary data.</text>
</comment>
<keyword evidence="2" id="KW-1185">Reference proteome</keyword>